<dbReference type="InterPro" id="IPR001810">
    <property type="entry name" value="F-box_dom"/>
</dbReference>
<feature type="repeat" description="ANK" evidence="3">
    <location>
        <begin position="1007"/>
        <end position="1036"/>
    </location>
</feature>
<keyword evidence="2 3" id="KW-0040">ANK repeat</keyword>
<feature type="repeat" description="ANK" evidence="3">
    <location>
        <begin position="326"/>
        <end position="358"/>
    </location>
</feature>
<gene>
    <name evidence="5" type="ORF">BEMITA_LOCUS13669</name>
</gene>
<feature type="repeat" description="ANK" evidence="3">
    <location>
        <begin position="1186"/>
        <end position="1222"/>
    </location>
</feature>
<dbReference type="SMART" id="SM00248">
    <property type="entry name" value="ANK"/>
    <property type="match status" value="23"/>
</dbReference>
<feature type="repeat" description="ANK" evidence="3">
    <location>
        <begin position="180"/>
        <end position="212"/>
    </location>
</feature>
<feature type="repeat" description="ANK" evidence="3">
    <location>
        <begin position="1153"/>
        <end position="1185"/>
    </location>
</feature>
<evidence type="ECO:0000256" key="1">
    <source>
        <dbReference type="ARBA" id="ARBA00022737"/>
    </source>
</evidence>
<feature type="repeat" description="ANK" evidence="3">
    <location>
        <begin position="252"/>
        <end position="284"/>
    </location>
</feature>
<evidence type="ECO:0000313" key="5">
    <source>
        <dbReference type="EMBL" id="CAH0395489.1"/>
    </source>
</evidence>
<dbReference type="Proteomes" id="UP001152759">
    <property type="component" value="Chromosome 9"/>
</dbReference>
<dbReference type="PANTHER" id="PTHR24198">
    <property type="entry name" value="ANKYRIN REPEAT AND PROTEIN KINASE DOMAIN-CONTAINING PROTEIN"/>
    <property type="match status" value="1"/>
</dbReference>
<feature type="repeat" description="ANK" evidence="3">
    <location>
        <begin position="971"/>
        <end position="1003"/>
    </location>
</feature>
<dbReference type="PROSITE" id="PS50181">
    <property type="entry name" value="FBOX"/>
    <property type="match status" value="1"/>
</dbReference>
<proteinExistence type="predicted"/>
<name>A0A9P0ANZ9_BEMTA</name>
<protein>
    <recommendedName>
        <fullName evidence="4">F-box domain-containing protein</fullName>
    </recommendedName>
</protein>
<evidence type="ECO:0000256" key="3">
    <source>
        <dbReference type="PROSITE-ProRule" id="PRU00023"/>
    </source>
</evidence>
<dbReference type="InterPro" id="IPR036770">
    <property type="entry name" value="Ankyrin_rpt-contain_sf"/>
</dbReference>
<dbReference type="InterPro" id="IPR018272">
    <property type="entry name" value="PRANC_domain"/>
</dbReference>
<dbReference type="PRINTS" id="PR01415">
    <property type="entry name" value="ANKYRIN"/>
</dbReference>
<evidence type="ECO:0000259" key="4">
    <source>
        <dbReference type="PROSITE" id="PS50181"/>
    </source>
</evidence>
<keyword evidence="1" id="KW-0677">Repeat</keyword>
<dbReference type="KEGG" id="btab:109038198"/>
<dbReference type="EMBL" id="OU963870">
    <property type="protein sequence ID" value="CAH0395489.1"/>
    <property type="molecule type" value="Genomic_DNA"/>
</dbReference>
<dbReference type="Pfam" id="PF00023">
    <property type="entry name" value="Ank"/>
    <property type="match status" value="2"/>
</dbReference>
<feature type="repeat" description="ANK" evidence="3">
    <location>
        <begin position="610"/>
        <end position="642"/>
    </location>
</feature>
<feature type="repeat" description="ANK" evidence="3">
    <location>
        <begin position="1070"/>
        <end position="1102"/>
    </location>
</feature>
<organism evidence="5 6">
    <name type="scientific">Bemisia tabaci</name>
    <name type="common">Sweetpotato whitefly</name>
    <name type="synonym">Aleurodes tabaci</name>
    <dbReference type="NCBI Taxonomy" id="7038"/>
    <lineage>
        <taxon>Eukaryota</taxon>
        <taxon>Metazoa</taxon>
        <taxon>Ecdysozoa</taxon>
        <taxon>Arthropoda</taxon>
        <taxon>Hexapoda</taxon>
        <taxon>Insecta</taxon>
        <taxon>Pterygota</taxon>
        <taxon>Neoptera</taxon>
        <taxon>Paraneoptera</taxon>
        <taxon>Hemiptera</taxon>
        <taxon>Sternorrhyncha</taxon>
        <taxon>Aleyrodoidea</taxon>
        <taxon>Aleyrodidae</taxon>
        <taxon>Aleyrodinae</taxon>
        <taxon>Bemisia</taxon>
    </lineage>
</organism>
<evidence type="ECO:0000313" key="6">
    <source>
        <dbReference type="Proteomes" id="UP001152759"/>
    </source>
</evidence>
<feature type="repeat" description="ANK" evidence="3">
    <location>
        <begin position="643"/>
        <end position="675"/>
    </location>
</feature>
<dbReference type="PROSITE" id="PS50297">
    <property type="entry name" value="ANK_REP_REGION"/>
    <property type="match status" value="12"/>
</dbReference>
<feature type="repeat" description="ANK" evidence="3">
    <location>
        <begin position="219"/>
        <end position="251"/>
    </location>
</feature>
<sequence length="1451" mass="162412">MSDCDDYFDWDPHENYYDPDYHSPWISDSDATNTSQGDIYGSGDNKSNEVSQNFNDENTLQQCILAGATGTREVKSLKEIIDFSTLSVEMRLLGICSALSCGWIEAAKLFIWYEGTGANFNFSFFHNKRTRPFNFERSDDFSRLSGNLVTLAVERGEGAALKLLMSMGNGAANIHNRLRGPFTSIHIAVQRQHVQCVQCLLIHGANVNSRYPMDTESCAGSTLLQRAVEKGDISLVKVLVGYGADINAIRYDGSTALNIAAARGFLDIANLLIQEGADVNLAPTSLTMTRDEIKRRKDKELQLLNSYQIEDTYLHYFRMNPECLVEACRPLLSAIQNQQEKMVCLLLENGADVNARRWDGHTALLLAVQSGCPQIVLNILKYCPKDEERNKRALYFAIQSMGTEDDVAILQKLLEYGLKLDSTDKTNPDFLRYAVRGNFMGVVRQILEFGANPNESCYEWNDFHPLHIAVIKGHKDMVKLLLKFGADPNAKDRDGNIPLLYATMLSESEIGKILLINGADALSDDLIMIFAAGNCDAKLVKILCERGCEINKRILERKVFHISQAFHEVRTGKIPSPHQRYESFLDFLPKAAGEQSTFDFERRNHFYNSYKVTPLSISARAGRLDTVRLLLEEGVDIHSEDENGITALHEAAQGGHHEIAKMLLSLDANINGESGLGTPLCLAITTQRWTVVELLLKNGAIYGKKEKPGGNLYEIVKSNAPDNIIKLIAKENFLDDHWYLADSLAYVIKQRKIELAMFLINKYQASSTCSFDKLKEIFITCTSTAIEEKLEEEANDFLDLILRLEEFKLSDSYSKLFFISADKGNLNNVTKMLNHGIYVNTAQEGVDLSQRVDLSGYDYLEGQTALHIAAAGGHVDIVKILLQYGASIKTKDEKQRSAIFYASENGHFEIVEILVKHGNQLCQETVFLKEQLDSADNKRKTPLFKASKSGHKEIVEYLLKCGSAPGVRTVHGETPLSIALRKGHLNIAEMLLQNGAAINPKDNWRLTPLLKAVKKGCYETVQFLLKHGAATEIGDDKKNKPLFLAAQKNFLKISDLLLKSGAEVNCFNWKRKTPLHIAVEKGAYEMVELLLEYGAKVNVQDSELKTPLIISVIEGRSENFQTKEVISSKSRNRVKIFKTLLMLNVDLELQDCDGKTALHHAVYGINTEMVRLLVESGAKVESKDKNGKTPLFSAVNSGYVNETPEIIETLLAAGANIDTADANGKSLIVSTLSACDRAPCLKLLLEFGATIDIQRAMKEIERISPMTRTYKNIEILMNHVIKIVAVNKHDKIGGFVKSAARYMVGMNEFRTQCISEVNQMKNEYIGETGVTFFEILIRNHGQLALLVKQEDIAQNFNTNGLEDKFPIYGSLLKTRLKIGKIRNDLIEESVKLSWYLFIHYTVLPFDVIEKVLNYLSNVDLKMLIVTCKPIRASLLGLTPSSSFEELCLFDD</sequence>
<dbReference type="PANTHER" id="PTHR24198:SF165">
    <property type="entry name" value="ANKYRIN REPEAT-CONTAINING PROTEIN-RELATED"/>
    <property type="match status" value="1"/>
</dbReference>
<dbReference type="Pfam" id="PF13857">
    <property type="entry name" value="Ank_5"/>
    <property type="match status" value="1"/>
</dbReference>
<reference evidence="5" key="1">
    <citation type="submission" date="2021-12" db="EMBL/GenBank/DDBJ databases">
        <authorList>
            <person name="King R."/>
        </authorList>
    </citation>
    <scope>NUCLEOTIDE SEQUENCE</scope>
</reference>
<dbReference type="InterPro" id="IPR002110">
    <property type="entry name" value="Ankyrin_rpt"/>
</dbReference>
<dbReference type="Pfam" id="PF12796">
    <property type="entry name" value="Ank_2"/>
    <property type="match status" value="7"/>
</dbReference>
<dbReference type="Gene3D" id="1.25.40.20">
    <property type="entry name" value="Ankyrin repeat-containing domain"/>
    <property type="match status" value="5"/>
</dbReference>
<keyword evidence="6" id="KW-1185">Reference proteome</keyword>
<feature type="repeat" description="ANK" evidence="3">
    <location>
        <begin position="938"/>
        <end position="970"/>
    </location>
</feature>
<dbReference type="SUPFAM" id="SSF48403">
    <property type="entry name" value="Ankyrin repeat"/>
    <property type="match status" value="4"/>
</dbReference>
<accession>A0A9P0ANZ9</accession>
<evidence type="ECO:0000256" key="2">
    <source>
        <dbReference type="ARBA" id="ARBA00023043"/>
    </source>
</evidence>
<feature type="repeat" description="ANK" evidence="3">
    <location>
        <begin position="494"/>
        <end position="526"/>
    </location>
</feature>
<feature type="repeat" description="ANK" evidence="3">
    <location>
        <begin position="861"/>
        <end position="893"/>
    </location>
</feature>
<dbReference type="Pfam" id="PF09372">
    <property type="entry name" value="PRANC"/>
    <property type="match status" value="1"/>
</dbReference>
<dbReference type="PROSITE" id="PS50088">
    <property type="entry name" value="ANK_REPEAT"/>
    <property type="match status" value="16"/>
</dbReference>
<feature type="repeat" description="ANK" evidence="3">
    <location>
        <begin position="461"/>
        <end position="493"/>
    </location>
</feature>
<feature type="domain" description="F-box" evidence="4">
    <location>
        <begin position="1397"/>
        <end position="1446"/>
    </location>
</feature>
<feature type="repeat" description="ANK" evidence="3">
    <location>
        <begin position="1037"/>
        <end position="1069"/>
    </location>
</feature>